<evidence type="ECO:0000313" key="7">
    <source>
        <dbReference type="Proteomes" id="UP000294621"/>
    </source>
</evidence>
<dbReference type="InterPro" id="IPR005561">
    <property type="entry name" value="ANTAR"/>
</dbReference>
<dbReference type="OrthoDB" id="3820533at2"/>
<dbReference type="Pfam" id="PF13185">
    <property type="entry name" value="GAF_2"/>
    <property type="match status" value="1"/>
</dbReference>
<dbReference type="InterPro" id="IPR012074">
    <property type="entry name" value="GAF_ANTAR"/>
</dbReference>
<name>A0A4R5XZR6_9MICC</name>
<dbReference type="SUPFAM" id="SSF52172">
    <property type="entry name" value="CheY-like"/>
    <property type="match status" value="1"/>
</dbReference>
<dbReference type="EMBL" id="SMZQ01000006">
    <property type="protein sequence ID" value="TDL36676.1"/>
    <property type="molecule type" value="Genomic_DNA"/>
</dbReference>
<dbReference type="InterPro" id="IPR003018">
    <property type="entry name" value="GAF"/>
</dbReference>
<evidence type="ECO:0000256" key="1">
    <source>
        <dbReference type="ARBA" id="ARBA00022679"/>
    </source>
</evidence>
<dbReference type="STRING" id="683150.G205_10882"/>
<dbReference type="SMART" id="SM00065">
    <property type="entry name" value="GAF"/>
    <property type="match status" value="1"/>
</dbReference>
<dbReference type="PROSITE" id="PS50921">
    <property type="entry name" value="ANTAR"/>
    <property type="match status" value="1"/>
</dbReference>
<evidence type="ECO:0000259" key="5">
    <source>
        <dbReference type="PROSITE" id="PS50921"/>
    </source>
</evidence>
<evidence type="ECO:0000256" key="4">
    <source>
        <dbReference type="ARBA" id="ARBA00023163"/>
    </source>
</evidence>
<feature type="domain" description="ANTAR" evidence="5">
    <location>
        <begin position="169"/>
        <end position="230"/>
    </location>
</feature>
<organism evidence="6 7">
    <name type="scientific">Arthrobacter nitrophenolicus</name>
    <dbReference type="NCBI Taxonomy" id="683150"/>
    <lineage>
        <taxon>Bacteria</taxon>
        <taxon>Bacillati</taxon>
        <taxon>Actinomycetota</taxon>
        <taxon>Actinomycetes</taxon>
        <taxon>Micrococcales</taxon>
        <taxon>Micrococcaceae</taxon>
        <taxon>Arthrobacter</taxon>
    </lineage>
</organism>
<dbReference type="Proteomes" id="UP000294621">
    <property type="component" value="Unassembled WGS sequence"/>
</dbReference>
<dbReference type="SMART" id="SM01012">
    <property type="entry name" value="ANTAR"/>
    <property type="match status" value="1"/>
</dbReference>
<dbReference type="Gene3D" id="3.30.450.40">
    <property type="match status" value="1"/>
</dbReference>
<dbReference type="InterPro" id="IPR036388">
    <property type="entry name" value="WH-like_DNA-bd_sf"/>
</dbReference>
<dbReference type="RefSeq" id="WP_133349409.1">
    <property type="nucleotide sequence ID" value="NZ_SMZQ01000006.1"/>
</dbReference>
<accession>A0A4R5XZR6</accession>
<sequence length="244" mass="26186">MATPSKDEQFVKLHDLIIGSTNVSDFLTELSTVAAATLSESAGTHIECGVTLRRRKRSTTVAGSSERARELDALEQDLGQGPCLTALESMSFVVLPDVATDTRWPEYRKVLAENGCRSVLGVPLALDQNQSAALNFFADEPGVFSDAVISRAEGFADLAGRALRLALRIADAQNLAEDLSAAMQNRTTIDLACGVIMAQNRCSQDEAIALLTKASSHRNQKLRDLAAEVLARVSDGAVNTHFEP</sequence>
<gene>
    <name evidence="6" type="ORF">E2R57_12045</name>
</gene>
<reference evidence="6 7" key="1">
    <citation type="submission" date="2019-03" db="EMBL/GenBank/DDBJ databases">
        <title>Genome Sequencing and Assembly of Various Microbes Isolated from Partially Reclaimed Soil and Acid Mine Drainage (AMD) Site.</title>
        <authorList>
            <person name="Steinbock B."/>
            <person name="Bechtold R."/>
            <person name="Sevigny J.L."/>
            <person name="Thomas D."/>
            <person name="Cuthill L.R."/>
            <person name="Aveiro Johannsen E.J."/>
            <person name="Thomas K."/>
            <person name="Ghosh A."/>
        </authorList>
    </citation>
    <scope>NUCLEOTIDE SEQUENCE [LARGE SCALE GENOMIC DNA]</scope>
    <source>
        <strain evidence="6 7">S-A1</strain>
    </source>
</reference>
<keyword evidence="4" id="KW-0804">Transcription</keyword>
<dbReference type="AlphaFoldDB" id="A0A4R5XZR6"/>
<dbReference type="Gene3D" id="1.10.10.10">
    <property type="entry name" value="Winged helix-like DNA-binding domain superfamily/Winged helix DNA-binding domain"/>
    <property type="match status" value="1"/>
</dbReference>
<dbReference type="InterPro" id="IPR029016">
    <property type="entry name" value="GAF-like_dom_sf"/>
</dbReference>
<proteinExistence type="predicted"/>
<evidence type="ECO:0000313" key="6">
    <source>
        <dbReference type="EMBL" id="TDL36676.1"/>
    </source>
</evidence>
<dbReference type="InterPro" id="IPR011006">
    <property type="entry name" value="CheY-like_superfamily"/>
</dbReference>
<evidence type="ECO:0000256" key="2">
    <source>
        <dbReference type="ARBA" id="ARBA00022777"/>
    </source>
</evidence>
<dbReference type="GO" id="GO:0016301">
    <property type="term" value="F:kinase activity"/>
    <property type="evidence" value="ECO:0007669"/>
    <property type="project" value="UniProtKB-KW"/>
</dbReference>
<evidence type="ECO:0000256" key="3">
    <source>
        <dbReference type="ARBA" id="ARBA00023015"/>
    </source>
</evidence>
<keyword evidence="1" id="KW-0808">Transferase</keyword>
<dbReference type="SUPFAM" id="SSF55781">
    <property type="entry name" value="GAF domain-like"/>
    <property type="match status" value="1"/>
</dbReference>
<keyword evidence="2" id="KW-0418">Kinase</keyword>
<dbReference type="PIRSF" id="PIRSF036625">
    <property type="entry name" value="GAF_ANTAR"/>
    <property type="match status" value="1"/>
</dbReference>
<protein>
    <submittedName>
        <fullName evidence="6">ANTAR domain-containing protein</fullName>
    </submittedName>
</protein>
<keyword evidence="3" id="KW-0805">Transcription regulation</keyword>
<comment type="caution">
    <text evidence="6">The sequence shown here is derived from an EMBL/GenBank/DDBJ whole genome shotgun (WGS) entry which is preliminary data.</text>
</comment>
<dbReference type="GO" id="GO:0003723">
    <property type="term" value="F:RNA binding"/>
    <property type="evidence" value="ECO:0007669"/>
    <property type="project" value="InterPro"/>
</dbReference>
<dbReference type="Pfam" id="PF03861">
    <property type="entry name" value="ANTAR"/>
    <property type="match status" value="1"/>
</dbReference>